<evidence type="ECO:0000256" key="1">
    <source>
        <dbReference type="SAM" id="Phobius"/>
    </source>
</evidence>
<dbReference type="eggNOG" id="ENOG502RZTE">
    <property type="taxonomic scope" value="Eukaryota"/>
</dbReference>
<dbReference type="AlphaFoldDB" id="R8BJA6"/>
<dbReference type="Pfam" id="PF10311">
    <property type="entry name" value="Ilm1"/>
    <property type="match status" value="1"/>
</dbReference>
<evidence type="ECO:0000313" key="3">
    <source>
        <dbReference type="Proteomes" id="UP000014074"/>
    </source>
</evidence>
<keyword evidence="1" id="KW-1133">Transmembrane helix</keyword>
<dbReference type="PANTHER" id="PTHR28029:SF1">
    <property type="entry name" value="PROTEIN ILM1"/>
    <property type="match status" value="1"/>
</dbReference>
<feature type="transmembrane region" description="Helical" evidence="1">
    <location>
        <begin position="153"/>
        <end position="172"/>
    </location>
</feature>
<sequence>MALISAKTILTSLSLFHITLGFFFLTNPATIADQSLVYVMGEAMGMPYARSFDNQSPALAFLAVVLATFGITDLVTLSLPEDICLIHYWGTQAPLRLMLAFIAIFYTFTFSPSSPLYAPKSSSRSHFSRPNAHIHNPGYAPASWGGDGLKNRIFFTFMFIEMVSWFWVWVTLREERKEILSRKSHRRRSSHSSSYSKY</sequence>
<dbReference type="Proteomes" id="UP000014074">
    <property type="component" value="Unassembled WGS sequence"/>
</dbReference>
<name>R8BJA6_PHAM7</name>
<dbReference type="EMBL" id="KB933151">
    <property type="protein sequence ID" value="EON99423.1"/>
    <property type="molecule type" value="Genomic_DNA"/>
</dbReference>
<gene>
    <name evidence="2" type="ORF">UCRPA7_5050</name>
</gene>
<organism evidence="2 3">
    <name type="scientific">Phaeoacremonium minimum (strain UCR-PA7)</name>
    <name type="common">Esca disease fungus</name>
    <name type="synonym">Togninia minima</name>
    <dbReference type="NCBI Taxonomy" id="1286976"/>
    <lineage>
        <taxon>Eukaryota</taxon>
        <taxon>Fungi</taxon>
        <taxon>Dikarya</taxon>
        <taxon>Ascomycota</taxon>
        <taxon>Pezizomycotina</taxon>
        <taxon>Sordariomycetes</taxon>
        <taxon>Sordariomycetidae</taxon>
        <taxon>Togniniales</taxon>
        <taxon>Togniniaceae</taxon>
        <taxon>Phaeoacremonium</taxon>
    </lineage>
</organism>
<evidence type="ECO:0000313" key="2">
    <source>
        <dbReference type="EMBL" id="EON99423.1"/>
    </source>
</evidence>
<dbReference type="OrthoDB" id="5299849at2759"/>
<dbReference type="InterPro" id="IPR018815">
    <property type="entry name" value="Incr_loss_mito_DNA_1"/>
</dbReference>
<reference evidence="3" key="1">
    <citation type="journal article" date="2013" name="Genome Announc.">
        <title>Draft genome sequence of the ascomycete Phaeoacremonium aleophilum strain UCR-PA7, a causal agent of the esca disease complex in grapevines.</title>
        <authorList>
            <person name="Blanco-Ulate B."/>
            <person name="Rolshausen P."/>
            <person name="Cantu D."/>
        </authorList>
    </citation>
    <scope>NUCLEOTIDE SEQUENCE [LARGE SCALE GENOMIC DNA]</scope>
    <source>
        <strain evidence="3">UCR-PA7</strain>
    </source>
</reference>
<feature type="transmembrane region" description="Helical" evidence="1">
    <location>
        <begin position="56"/>
        <end position="76"/>
    </location>
</feature>
<dbReference type="RefSeq" id="XP_007915791.1">
    <property type="nucleotide sequence ID" value="XM_007917600.1"/>
</dbReference>
<keyword evidence="1" id="KW-0472">Membrane</keyword>
<dbReference type="PANTHER" id="PTHR28029">
    <property type="entry name" value="PROTEIN ILM1"/>
    <property type="match status" value="1"/>
</dbReference>
<protein>
    <recommendedName>
        <fullName evidence="4">Increased loss of mitochondrial DNA protein 1</fullName>
    </recommendedName>
</protein>
<accession>R8BJA6</accession>
<keyword evidence="3" id="KW-1185">Reference proteome</keyword>
<proteinExistence type="predicted"/>
<dbReference type="HOGENOM" id="CLU_113779_0_0_1"/>
<keyword evidence="1" id="KW-0812">Transmembrane</keyword>
<dbReference type="KEGG" id="tmn:UCRPA7_5050"/>
<dbReference type="GeneID" id="19325566"/>
<evidence type="ECO:0008006" key="4">
    <source>
        <dbReference type="Google" id="ProtNLM"/>
    </source>
</evidence>
<feature type="transmembrane region" description="Helical" evidence="1">
    <location>
        <begin position="97"/>
        <end position="118"/>
    </location>
</feature>